<dbReference type="AlphaFoldDB" id="A0A977KZH4"/>
<evidence type="ECO:0000256" key="3">
    <source>
        <dbReference type="ARBA" id="ARBA00022989"/>
    </source>
</evidence>
<organism evidence="7">
    <name type="scientific">Woronichinia naegeliana WA131</name>
    <dbReference type="NCBI Taxonomy" id="2824559"/>
    <lineage>
        <taxon>Bacteria</taxon>
        <taxon>Bacillati</taxon>
        <taxon>Cyanobacteriota</taxon>
        <taxon>Cyanophyceae</taxon>
        <taxon>Synechococcales</taxon>
        <taxon>Coelosphaeriaceae</taxon>
        <taxon>Woronichinia</taxon>
    </lineage>
</organism>
<keyword evidence="4 5" id="KW-0472">Membrane</keyword>
<keyword evidence="3 5" id="KW-1133">Transmembrane helix</keyword>
<evidence type="ECO:0000256" key="4">
    <source>
        <dbReference type="ARBA" id="ARBA00023136"/>
    </source>
</evidence>
<name>A0A977KZH4_9CYAN</name>
<accession>A0A977KZH4</accession>
<dbReference type="Pfam" id="PF04138">
    <property type="entry name" value="GtrA_DPMS_TM"/>
    <property type="match status" value="1"/>
</dbReference>
<protein>
    <submittedName>
        <fullName evidence="7">GtrA family protein</fullName>
    </submittedName>
</protein>
<gene>
    <name evidence="7" type="ORF">KA717_08670</name>
</gene>
<feature type="domain" description="GtrA/DPMS transmembrane" evidence="6">
    <location>
        <begin position="16"/>
        <end position="129"/>
    </location>
</feature>
<dbReference type="GO" id="GO:0000271">
    <property type="term" value="P:polysaccharide biosynthetic process"/>
    <property type="evidence" value="ECO:0007669"/>
    <property type="project" value="InterPro"/>
</dbReference>
<dbReference type="Proteomes" id="UP001065613">
    <property type="component" value="Chromosome"/>
</dbReference>
<feature type="transmembrane region" description="Helical" evidence="5">
    <location>
        <begin position="80"/>
        <end position="97"/>
    </location>
</feature>
<reference evidence="7" key="1">
    <citation type="submission" date="2021-04" db="EMBL/GenBank/DDBJ databases">
        <title>Genome sequence of Woronichinia naegeliana from Washington state freshwater lake bloom.</title>
        <authorList>
            <person name="Dreher T.W."/>
        </authorList>
    </citation>
    <scope>NUCLEOTIDE SEQUENCE</scope>
    <source>
        <strain evidence="7">WA131</strain>
    </source>
</reference>
<dbReference type="KEGG" id="wna:KA717_08670"/>
<sequence>MNLSLKGLANNTVVRWWIVGIVFMVVNIVLLDWFKSVWGMSLSWATVSSAELCTIARYVINDTWVFGNPHPTWKRCWEYHVANFSSFFLWSFIIIVLGNKFHLDHRLAAVLATVVSVSWSMVTNFLWIWRVKPQSSAISEEEIEYSHHSH</sequence>
<evidence type="ECO:0000259" key="6">
    <source>
        <dbReference type="Pfam" id="PF04138"/>
    </source>
</evidence>
<proteinExistence type="predicted"/>
<dbReference type="EMBL" id="CP073041">
    <property type="protein sequence ID" value="UXE62768.1"/>
    <property type="molecule type" value="Genomic_DNA"/>
</dbReference>
<evidence type="ECO:0000256" key="1">
    <source>
        <dbReference type="ARBA" id="ARBA00004141"/>
    </source>
</evidence>
<feature type="transmembrane region" description="Helical" evidence="5">
    <location>
        <begin position="109"/>
        <end position="129"/>
    </location>
</feature>
<comment type="subcellular location">
    <subcellularLocation>
        <location evidence="1">Membrane</location>
        <topology evidence="1">Multi-pass membrane protein</topology>
    </subcellularLocation>
</comment>
<evidence type="ECO:0000256" key="2">
    <source>
        <dbReference type="ARBA" id="ARBA00022692"/>
    </source>
</evidence>
<dbReference type="InterPro" id="IPR007267">
    <property type="entry name" value="GtrA_DPMS_TM"/>
</dbReference>
<feature type="transmembrane region" description="Helical" evidence="5">
    <location>
        <begin position="41"/>
        <end position="60"/>
    </location>
</feature>
<keyword evidence="2 5" id="KW-0812">Transmembrane</keyword>
<evidence type="ECO:0000313" key="7">
    <source>
        <dbReference type="EMBL" id="UXE62768.1"/>
    </source>
</evidence>
<evidence type="ECO:0000256" key="5">
    <source>
        <dbReference type="SAM" id="Phobius"/>
    </source>
</evidence>
<dbReference type="GO" id="GO:0016020">
    <property type="term" value="C:membrane"/>
    <property type="evidence" value="ECO:0007669"/>
    <property type="project" value="UniProtKB-SubCell"/>
</dbReference>
<feature type="transmembrane region" description="Helical" evidence="5">
    <location>
        <begin position="14"/>
        <end position="34"/>
    </location>
</feature>